<feature type="transmembrane region" description="Helical" evidence="5">
    <location>
        <begin position="194"/>
        <end position="211"/>
    </location>
</feature>
<reference evidence="8 9" key="1">
    <citation type="submission" date="2017-07" db="EMBL/GenBank/DDBJ databases">
        <title>Draft genome sequence of aerobic hyperthermophilic archaea, Pyrobaculum aerophilum YKB31 and YKB32.</title>
        <authorList>
            <person name="Mochizuki T."/>
            <person name="Berliner A.J."/>
            <person name="Yoshida-Takashima Y."/>
            <person name="Takaki Y."/>
            <person name="Nunoura T."/>
            <person name="Takai K."/>
        </authorList>
    </citation>
    <scope>NUCLEOTIDE SEQUENCE [LARGE SCALE GENOMIC DNA]</scope>
    <source>
        <strain evidence="6 9">YKB31</strain>
        <strain evidence="7 8">YKB32</strain>
    </source>
</reference>
<evidence type="ECO:0000313" key="9">
    <source>
        <dbReference type="Proteomes" id="UP000257123"/>
    </source>
</evidence>
<dbReference type="EMBL" id="NMUF01000020">
    <property type="protein sequence ID" value="RFA98191.1"/>
    <property type="molecule type" value="Genomic_DNA"/>
</dbReference>
<evidence type="ECO:0000313" key="8">
    <source>
        <dbReference type="Proteomes" id="UP000256877"/>
    </source>
</evidence>
<feature type="transmembrane region" description="Helical" evidence="5">
    <location>
        <begin position="162"/>
        <end position="182"/>
    </location>
</feature>
<keyword evidence="3 5" id="KW-1133">Transmembrane helix</keyword>
<gene>
    <name evidence="6" type="ORF">CGL51_08020</name>
    <name evidence="7" type="ORF">CGL52_08035</name>
</gene>
<keyword evidence="4 5" id="KW-0472">Membrane</keyword>
<name>A0A371QXN2_9CREN</name>
<keyword evidence="2 5" id="KW-0812">Transmembrane</keyword>
<comment type="caution">
    <text evidence="6">The sequence shown here is derived from an EMBL/GenBank/DDBJ whole genome shotgun (WGS) entry which is preliminary data.</text>
</comment>
<protein>
    <submittedName>
        <fullName evidence="6">Mg2+ and Co2+ transporter-like protein</fullName>
    </submittedName>
</protein>
<sequence length="213" mass="24453">MAYIFDEGDHIVVQIPLVYTKEGEVVEELAELVVEKNGRVLKGQFASVQEAYFKALEQLSKALSQTENFLDGLEYKLEMEENVKPSEIYTASYMAHALYYHAVHLYQLGVELYRRGLVTHRQLNFSRTLRRKALMLRRYARDVRLLHATVVQLLLNASMKKLTWLGTVALPALLITSFYGMNLTWLPLANRPEAVFLILALVTIAFAYLINKI</sequence>
<organism evidence="6 9">
    <name type="scientific">Pyrobaculum aerophilum</name>
    <dbReference type="NCBI Taxonomy" id="13773"/>
    <lineage>
        <taxon>Archaea</taxon>
        <taxon>Thermoproteota</taxon>
        <taxon>Thermoprotei</taxon>
        <taxon>Thermoproteales</taxon>
        <taxon>Thermoproteaceae</taxon>
        <taxon>Pyrobaculum</taxon>
    </lineage>
</organism>
<evidence type="ECO:0000256" key="1">
    <source>
        <dbReference type="ARBA" id="ARBA00004141"/>
    </source>
</evidence>
<evidence type="ECO:0000256" key="5">
    <source>
        <dbReference type="SAM" id="Phobius"/>
    </source>
</evidence>
<dbReference type="Gene3D" id="1.20.58.340">
    <property type="entry name" value="Magnesium transport protein CorA, transmembrane region"/>
    <property type="match status" value="1"/>
</dbReference>
<evidence type="ECO:0000313" key="6">
    <source>
        <dbReference type="EMBL" id="RFA95270.1"/>
    </source>
</evidence>
<comment type="subcellular location">
    <subcellularLocation>
        <location evidence="1">Membrane</location>
        <topology evidence="1">Multi-pass membrane protein</topology>
    </subcellularLocation>
</comment>
<accession>A0A371QXN2</accession>
<dbReference type="GO" id="GO:0046873">
    <property type="term" value="F:metal ion transmembrane transporter activity"/>
    <property type="evidence" value="ECO:0007669"/>
    <property type="project" value="InterPro"/>
</dbReference>
<dbReference type="InterPro" id="IPR045863">
    <property type="entry name" value="CorA_TM1_TM2"/>
</dbReference>
<dbReference type="Pfam" id="PF01544">
    <property type="entry name" value="CorA"/>
    <property type="match status" value="1"/>
</dbReference>
<evidence type="ECO:0000256" key="2">
    <source>
        <dbReference type="ARBA" id="ARBA00022692"/>
    </source>
</evidence>
<dbReference type="AlphaFoldDB" id="A0A371QXN2"/>
<dbReference type="SUPFAM" id="SSF144083">
    <property type="entry name" value="Magnesium transport protein CorA, transmembrane region"/>
    <property type="match status" value="1"/>
</dbReference>
<dbReference type="Proteomes" id="UP000257123">
    <property type="component" value="Unassembled WGS sequence"/>
</dbReference>
<dbReference type="EMBL" id="NMUE01000024">
    <property type="protein sequence ID" value="RFA95270.1"/>
    <property type="molecule type" value="Genomic_DNA"/>
</dbReference>
<evidence type="ECO:0000256" key="4">
    <source>
        <dbReference type="ARBA" id="ARBA00023136"/>
    </source>
</evidence>
<proteinExistence type="predicted"/>
<dbReference type="OrthoDB" id="28779at2157"/>
<dbReference type="Proteomes" id="UP000256877">
    <property type="component" value="Unassembled WGS sequence"/>
</dbReference>
<dbReference type="InterPro" id="IPR002523">
    <property type="entry name" value="MgTranspt_CorA/ZnTranspt_ZntB"/>
</dbReference>
<evidence type="ECO:0000313" key="7">
    <source>
        <dbReference type="EMBL" id="RFA98191.1"/>
    </source>
</evidence>
<dbReference type="RefSeq" id="WP_116421347.1">
    <property type="nucleotide sequence ID" value="NZ_NMUE01000024.1"/>
</dbReference>
<dbReference type="GO" id="GO:0016020">
    <property type="term" value="C:membrane"/>
    <property type="evidence" value="ECO:0007669"/>
    <property type="project" value="UniProtKB-SubCell"/>
</dbReference>
<evidence type="ECO:0000256" key="3">
    <source>
        <dbReference type="ARBA" id="ARBA00022989"/>
    </source>
</evidence>